<dbReference type="Proteomes" id="UP000324748">
    <property type="component" value="Unassembled WGS sequence"/>
</dbReference>
<gene>
    <name evidence="1" type="ORF">PGT21_020817</name>
</gene>
<dbReference type="EMBL" id="VSWC01000028">
    <property type="protein sequence ID" value="KAA1108678.1"/>
    <property type="molecule type" value="Genomic_DNA"/>
</dbReference>
<accession>A0A5B0Q679</accession>
<evidence type="ECO:0000313" key="1">
    <source>
        <dbReference type="EMBL" id="KAA1108678.1"/>
    </source>
</evidence>
<sequence length="71" mass="7582">MYSNDPPNNSIYNRISSVSIGPRRWRTRSLRSIVVGGPQSPRSIVVGGLQSLRCIVVGGLQSICSIVVGGL</sequence>
<name>A0A5B0Q679_PUCGR</name>
<dbReference type="AlphaFoldDB" id="A0A5B0Q679"/>
<keyword evidence="2" id="KW-1185">Reference proteome</keyword>
<organism evidence="1 2">
    <name type="scientific">Puccinia graminis f. sp. tritici</name>
    <dbReference type="NCBI Taxonomy" id="56615"/>
    <lineage>
        <taxon>Eukaryota</taxon>
        <taxon>Fungi</taxon>
        <taxon>Dikarya</taxon>
        <taxon>Basidiomycota</taxon>
        <taxon>Pucciniomycotina</taxon>
        <taxon>Pucciniomycetes</taxon>
        <taxon>Pucciniales</taxon>
        <taxon>Pucciniaceae</taxon>
        <taxon>Puccinia</taxon>
    </lineage>
</organism>
<proteinExistence type="predicted"/>
<reference evidence="1 2" key="1">
    <citation type="submission" date="2019-05" db="EMBL/GenBank/DDBJ databases">
        <title>Emergence of the Ug99 lineage of the wheat stem rust pathogen through somatic hybridization.</title>
        <authorList>
            <person name="Li F."/>
            <person name="Upadhyaya N.M."/>
            <person name="Sperschneider J."/>
            <person name="Matny O."/>
            <person name="Nguyen-Phuc H."/>
            <person name="Mago R."/>
            <person name="Raley C."/>
            <person name="Miller M.E."/>
            <person name="Silverstein K.A.T."/>
            <person name="Henningsen E."/>
            <person name="Hirsch C.D."/>
            <person name="Visser B."/>
            <person name="Pretorius Z.A."/>
            <person name="Steffenson B.J."/>
            <person name="Schwessinger B."/>
            <person name="Dodds P.N."/>
            <person name="Figueroa M."/>
        </authorList>
    </citation>
    <scope>NUCLEOTIDE SEQUENCE [LARGE SCALE GENOMIC DNA]</scope>
    <source>
        <strain evidence="1">21-0</strain>
    </source>
</reference>
<evidence type="ECO:0000313" key="2">
    <source>
        <dbReference type="Proteomes" id="UP000324748"/>
    </source>
</evidence>
<protein>
    <submittedName>
        <fullName evidence="1">Uncharacterized protein</fullName>
    </submittedName>
</protein>
<comment type="caution">
    <text evidence="1">The sequence shown here is derived from an EMBL/GenBank/DDBJ whole genome shotgun (WGS) entry which is preliminary data.</text>
</comment>